<dbReference type="RefSeq" id="WP_307310753.1">
    <property type="nucleotide sequence ID" value="NZ_JAUSRE010000021.1"/>
</dbReference>
<dbReference type="Proteomes" id="UP001226577">
    <property type="component" value="Unassembled WGS sequence"/>
</dbReference>
<keyword evidence="6" id="KW-0443">Lipid metabolism</keyword>
<dbReference type="EC" id="3.1.4.4" evidence="3"/>
<dbReference type="Gene3D" id="3.30.870.10">
    <property type="entry name" value="Endonuclease Chain A"/>
    <property type="match status" value="1"/>
</dbReference>
<sequence>MPSDPFGALGEFLTGSEAEGLAIQLATGQHVTKALGAVSASRRERARRLLAAAGLGHTEVERSVAVLQAVAGAKAVHRDLTPVWTMPGHEAKIGHLTGEFHRLVRSARQSVTCATYNFEKTSKMWSVLRESAEQPGVTVTVYVDGDKADAVDIKAHLGGATVYRSAVLPTGKPVVSHAKFVVIDHEMLLLTSANFSFSAENRNIEFGLLVQDSALAQSVESTMISKHGTLYELVQS</sequence>
<evidence type="ECO:0000256" key="5">
    <source>
        <dbReference type="ARBA" id="ARBA00022963"/>
    </source>
</evidence>
<evidence type="ECO:0000259" key="7">
    <source>
        <dbReference type="PROSITE" id="PS50035"/>
    </source>
</evidence>
<dbReference type="InterPro" id="IPR051406">
    <property type="entry name" value="PLD_domain"/>
</dbReference>
<name>A0ABT9RXI2_9MICC</name>
<evidence type="ECO:0000256" key="4">
    <source>
        <dbReference type="ARBA" id="ARBA00022801"/>
    </source>
</evidence>
<comment type="caution">
    <text evidence="8">The sequence shown here is derived from an EMBL/GenBank/DDBJ whole genome shotgun (WGS) entry which is preliminary data.</text>
</comment>
<dbReference type="NCBIfam" id="NF038319">
    <property type="entry name" value="DISARM_DrmC_I"/>
    <property type="match status" value="1"/>
</dbReference>
<comment type="catalytic activity">
    <reaction evidence="1">
        <text>a 1,2-diacyl-sn-glycero-3-phosphocholine + H2O = a 1,2-diacyl-sn-glycero-3-phosphate + choline + H(+)</text>
        <dbReference type="Rhea" id="RHEA:14445"/>
        <dbReference type="ChEBI" id="CHEBI:15354"/>
        <dbReference type="ChEBI" id="CHEBI:15377"/>
        <dbReference type="ChEBI" id="CHEBI:15378"/>
        <dbReference type="ChEBI" id="CHEBI:57643"/>
        <dbReference type="ChEBI" id="CHEBI:58608"/>
        <dbReference type="EC" id="3.1.4.4"/>
    </reaction>
</comment>
<dbReference type="PANTHER" id="PTHR43856">
    <property type="entry name" value="CARDIOLIPIN HYDROLASE"/>
    <property type="match status" value="1"/>
</dbReference>
<feature type="domain" description="PLD phosphodiesterase" evidence="7">
    <location>
        <begin position="172"/>
        <end position="199"/>
    </location>
</feature>
<keyword evidence="5" id="KW-0442">Lipid degradation</keyword>
<dbReference type="InterPro" id="IPR025202">
    <property type="entry name" value="PLD-like_dom"/>
</dbReference>
<dbReference type="InterPro" id="IPR001736">
    <property type="entry name" value="PLipase_D/transphosphatidylase"/>
</dbReference>
<proteinExistence type="inferred from homology"/>
<evidence type="ECO:0000313" key="9">
    <source>
        <dbReference type="Proteomes" id="UP001226577"/>
    </source>
</evidence>
<dbReference type="EMBL" id="JAUSRE010000021">
    <property type="protein sequence ID" value="MDP9889951.1"/>
    <property type="molecule type" value="Genomic_DNA"/>
</dbReference>
<dbReference type="PROSITE" id="PS50035">
    <property type="entry name" value="PLD"/>
    <property type="match status" value="1"/>
</dbReference>
<evidence type="ECO:0000256" key="3">
    <source>
        <dbReference type="ARBA" id="ARBA00012027"/>
    </source>
</evidence>
<comment type="similarity">
    <text evidence="2">Belongs to the phospholipase D family.</text>
</comment>
<organism evidence="8 9">
    <name type="scientific">Pseudarthrobacter enclensis</name>
    <dbReference type="NCBI Taxonomy" id="993070"/>
    <lineage>
        <taxon>Bacteria</taxon>
        <taxon>Bacillati</taxon>
        <taxon>Actinomycetota</taxon>
        <taxon>Actinomycetes</taxon>
        <taxon>Micrococcales</taxon>
        <taxon>Micrococcaceae</taxon>
        <taxon>Pseudarthrobacter</taxon>
    </lineage>
</organism>
<dbReference type="PANTHER" id="PTHR43856:SF1">
    <property type="entry name" value="MITOCHONDRIAL CARDIOLIPIN HYDROLASE"/>
    <property type="match status" value="1"/>
</dbReference>
<reference evidence="8 9" key="1">
    <citation type="submission" date="2023-07" db="EMBL/GenBank/DDBJ databases">
        <title>Sorghum-associated microbial communities from plants grown in Nebraska, USA.</title>
        <authorList>
            <person name="Schachtman D."/>
        </authorList>
    </citation>
    <scope>NUCLEOTIDE SEQUENCE [LARGE SCALE GENOMIC DNA]</scope>
    <source>
        <strain evidence="8 9">CC222</strain>
    </source>
</reference>
<dbReference type="InterPro" id="IPR047955">
    <property type="entry name" value="DrmC-like"/>
</dbReference>
<evidence type="ECO:0000256" key="1">
    <source>
        <dbReference type="ARBA" id="ARBA00000798"/>
    </source>
</evidence>
<gene>
    <name evidence="8" type="ORF">J2X98_003563</name>
</gene>
<keyword evidence="9" id="KW-1185">Reference proteome</keyword>
<evidence type="ECO:0000256" key="6">
    <source>
        <dbReference type="ARBA" id="ARBA00023098"/>
    </source>
</evidence>
<evidence type="ECO:0000256" key="2">
    <source>
        <dbReference type="ARBA" id="ARBA00008664"/>
    </source>
</evidence>
<dbReference type="Pfam" id="PF13091">
    <property type="entry name" value="PLDc_2"/>
    <property type="match status" value="1"/>
</dbReference>
<protein>
    <recommendedName>
        <fullName evidence="3">phospholipase D</fullName>
        <ecNumber evidence="3">3.1.4.4</ecNumber>
    </recommendedName>
</protein>
<evidence type="ECO:0000313" key="8">
    <source>
        <dbReference type="EMBL" id="MDP9889951.1"/>
    </source>
</evidence>
<dbReference type="SUPFAM" id="SSF56024">
    <property type="entry name" value="Phospholipase D/nuclease"/>
    <property type="match status" value="1"/>
</dbReference>
<accession>A0ABT9RXI2</accession>
<keyword evidence="4" id="KW-0378">Hydrolase</keyword>